<sequence length="90" mass="9691">MVRVASNEATAQSAVSSISSLTMPRGRTINLGQSTIPSMTAGVEVSNQLLANLEKLVKEVQTQADKFPKLAQVMAQRDQQQTFNAGGDLW</sequence>
<dbReference type="RefSeq" id="WP_047914816.1">
    <property type="nucleotide sequence ID" value="NZ_LN774769.1"/>
</dbReference>
<dbReference type="AlphaFoldDB" id="A0A0D6DUU8"/>
<dbReference type="Proteomes" id="UP000033166">
    <property type="component" value="Chromosome I"/>
</dbReference>
<gene>
    <name evidence="1" type="ORF">LACPI_0353</name>
</gene>
<dbReference type="EMBL" id="LN774769">
    <property type="protein sequence ID" value="CEN27553.1"/>
    <property type="molecule type" value="Genomic_DNA"/>
</dbReference>
<dbReference type="HOGENOM" id="CLU_166456_0_0_9"/>
<reference evidence="2" key="1">
    <citation type="submission" date="2015-01" db="EMBL/GenBank/DDBJ databases">
        <authorList>
            <person name="Andreevskaya M."/>
        </authorList>
    </citation>
    <scope>NUCLEOTIDE SEQUENCE [LARGE SCALE GENOMIC DNA]</scope>
    <source>
        <strain evidence="2">MKFS47</strain>
    </source>
</reference>
<protein>
    <submittedName>
        <fullName evidence="1">Uncharacterized protein</fullName>
    </submittedName>
</protein>
<dbReference type="STRING" id="1364.LP2241_10338"/>
<accession>A0A0D6DUU8</accession>
<evidence type="ECO:0000313" key="1">
    <source>
        <dbReference type="EMBL" id="CEN27553.1"/>
    </source>
</evidence>
<dbReference type="KEGG" id="lpk:LACPI_0353"/>
<name>A0A0D6DUU8_9LACT</name>
<proteinExistence type="predicted"/>
<organism evidence="1 2">
    <name type="scientific">Pseudolactococcus piscium MKFS47</name>
    <dbReference type="NCBI Taxonomy" id="297352"/>
    <lineage>
        <taxon>Bacteria</taxon>
        <taxon>Bacillati</taxon>
        <taxon>Bacillota</taxon>
        <taxon>Bacilli</taxon>
        <taxon>Lactobacillales</taxon>
        <taxon>Streptococcaceae</taxon>
        <taxon>Pseudolactococcus</taxon>
    </lineage>
</organism>
<evidence type="ECO:0000313" key="2">
    <source>
        <dbReference type="Proteomes" id="UP000033166"/>
    </source>
</evidence>